<dbReference type="PANTHER" id="PTHR36838">
    <property type="entry name" value="AUXIN EFFLUX CARRIER FAMILY PROTEIN"/>
    <property type="match status" value="1"/>
</dbReference>
<evidence type="ECO:0000256" key="6">
    <source>
        <dbReference type="ARBA" id="ARBA00022989"/>
    </source>
</evidence>
<organism evidence="9 10">
    <name type="scientific">Inquilinus ginsengisoli</name>
    <dbReference type="NCBI Taxonomy" id="363840"/>
    <lineage>
        <taxon>Bacteria</taxon>
        <taxon>Pseudomonadati</taxon>
        <taxon>Pseudomonadota</taxon>
        <taxon>Alphaproteobacteria</taxon>
        <taxon>Rhodospirillales</taxon>
        <taxon>Rhodospirillaceae</taxon>
        <taxon>Inquilinus</taxon>
    </lineage>
</organism>
<reference evidence="9 10" key="1">
    <citation type="submission" date="2023-07" db="EMBL/GenBank/DDBJ databases">
        <title>Sorghum-associated microbial communities from plants grown in Nebraska, USA.</title>
        <authorList>
            <person name="Schachtman D."/>
        </authorList>
    </citation>
    <scope>NUCLEOTIDE SEQUENCE [LARGE SCALE GENOMIC DNA]</scope>
    <source>
        <strain evidence="9 10">584</strain>
    </source>
</reference>
<keyword evidence="6 8" id="KW-1133">Transmembrane helix</keyword>
<dbReference type="RefSeq" id="WP_309798547.1">
    <property type="nucleotide sequence ID" value="NZ_JAVDPW010000009.1"/>
</dbReference>
<comment type="similarity">
    <text evidence="2">Belongs to the auxin efflux carrier (TC 2.A.69) family.</text>
</comment>
<proteinExistence type="inferred from homology"/>
<dbReference type="EMBL" id="JAVDPW010000009">
    <property type="protein sequence ID" value="MDR6292441.1"/>
    <property type="molecule type" value="Genomic_DNA"/>
</dbReference>
<feature type="transmembrane region" description="Helical" evidence="8">
    <location>
        <begin position="185"/>
        <end position="205"/>
    </location>
</feature>
<evidence type="ECO:0000256" key="5">
    <source>
        <dbReference type="ARBA" id="ARBA00022692"/>
    </source>
</evidence>
<evidence type="ECO:0000313" key="10">
    <source>
        <dbReference type="Proteomes" id="UP001262410"/>
    </source>
</evidence>
<evidence type="ECO:0000256" key="2">
    <source>
        <dbReference type="ARBA" id="ARBA00010145"/>
    </source>
</evidence>
<feature type="transmembrane region" description="Helical" evidence="8">
    <location>
        <begin position="123"/>
        <end position="146"/>
    </location>
</feature>
<feature type="transmembrane region" description="Helical" evidence="8">
    <location>
        <begin position="241"/>
        <end position="260"/>
    </location>
</feature>
<dbReference type="Pfam" id="PF03547">
    <property type="entry name" value="Mem_trans"/>
    <property type="match status" value="1"/>
</dbReference>
<feature type="transmembrane region" description="Helical" evidence="8">
    <location>
        <begin position="7"/>
        <end position="26"/>
    </location>
</feature>
<dbReference type="InterPro" id="IPR004776">
    <property type="entry name" value="Mem_transp_PIN-like"/>
</dbReference>
<evidence type="ECO:0000313" key="9">
    <source>
        <dbReference type="EMBL" id="MDR6292441.1"/>
    </source>
</evidence>
<comment type="caution">
    <text evidence="9">The sequence shown here is derived from an EMBL/GenBank/DDBJ whole genome shotgun (WGS) entry which is preliminary data.</text>
</comment>
<gene>
    <name evidence="9" type="ORF">E9232_004981</name>
</gene>
<comment type="subcellular location">
    <subcellularLocation>
        <location evidence="1">Cell membrane</location>
        <topology evidence="1">Multi-pass membrane protein</topology>
    </subcellularLocation>
</comment>
<evidence type="ECO:0000256" key="8">
    <source>
        <dbReference type="SAM" id="Phobius"/>
    </source>
</evidence>
<keyword evidence="5 8" id="KW-0812">Transmembrane</keyword>
<dbReference type="PANTHER" id="PTHR36838:SF1">
    <property type="entry name" value="SLR1864 PROTEIN"/>
    <property type="match status" value="1"/>
</dbReference>
<evidence type="ECO:0000256" key="1">
    <source>
        <dbReference type="ARBA" id="ARBA00004651"/>
    </source>
</evidence>
<dbReference type="Proteomes" id="UP001262410">
    <property type="component" value="Unassembled WGS sequence"/>
</dbReference>
<feature type="transmembrane region" description="Helical" evidence="8">
    <location>
        <begin position="96"/>
        <end position="117"/>
    </location>
</feature>
<keyword evidence="7 8" id="KW-0472">Membrane</keyword>
<keyword evidence="10" id="KW-1185">Reference proteome</keyword>
<name>A0ABU1JUZ9_9PROT</name>
<evidence type="ECO:0000256" key="7">
    <source>
        <dbReference type="ARBA" id="ARBA00023136"/>
    </source>
</evidence>
<accession>A0ABU1JUZ9</accession>
<evidence type="ECO:0000256" key="4">
    <source>
        <dbReference type="ARBA" id="ARBA00022475"/>
    </source>
</evidence>
<protein>
    <recommendedName>
        <fullName evidence="11">Transporter</fullName>
    </recommendedName>
</protein>
<keyword evidence="4" id="KW-1003">Cell membrane</keyword>
<feature type="transmembrane region" description="Helical" evidence="8">
    <location>
        <begin position="272"/>
        <end position="294"/>
    </location>
</feature>
<dbReference type="InterPro" id="IPR038770">
    <property type="entry name" value="Na+/solute_symporter_sf"/>
</dbReference>
<feature type="transmembrane region" description="Helical" evidence="8">
    <location>
        <begin position="64"/>
        <end position="84"/>
    </location>
</feature>
<feature type="transmembrane region" description="Helical" evidence="8">
    <location>
        <begin position="212"/>
        <end position="235"/>
    </location>
</feature>
<evidence type="ECO:0008006" key="11">
    <source>
        <dbReference type="Google" id="ProtNLM"/>
    </source>
</evidence>
<dbReference type="Gene3D" id="1.20.1530.20">
    <property type="match status" value="1"/>
</dbReference>
<sequence length="295" mass="30525">MIALIEALVPVLAPVFAAAGVGYVWARSRHPFDLGFVTRLVTYVGSPCLVFSALTKFHVPAGEILGQAGLAFLAVFACGLVGGLALRLSGHAVRPFLPTVMLPNAGNLGLPIAYFAFGDEGLALALPFSAAMTMLQFTVGVSCASGHSKWTELLKTPTIYAILLAIAFAAADIEAPRWLANATELLGGVTLPLMLIALGVSLASLRIANLGLSLWLAGLRLALGLAAGIGVVWLFDIPHQTASVLILQSAMPPAVFNYLFAARYGGPVQEVAGAVVVGTLISIATLPVLLAVLMG</sequence>
<keyword evidence="3" id="KW-0813">Transport</keyword>
<evidence type="ECO:0000256" key="3">
    <source>
        <dbReference type="ARBA" id="ARBA00022448"/>
    </source>
</evidence>
<feature type="transmembrane region" description="Helical" evidence="8">
    <location>
        <begin position="158"/>
        <end position="179"/>
    </location>
</feature>